<evidence type="ECO:0000313" key="3">
    <source>
        <dbReference type="Proteomes" id="UP001374803"/>
    </source>
</evidence>
<feature type="transmembrane region" description="Helical" evidence="1">
    <location>
        <begin position="153"/>
        <end position="171"/>
    </location>
</feature>
<feature type="transmembrane region" description="Helical" evidence="1">
    <location>
        <begin position="183"/>
        <end position="201"/>
    </location>
</feature>
<dbReference type="SUPFAM" id="SSF103473">
    <property type="entry name" value="MFS general substrate transporter"/>
    <property type="match status" value="1"/>
</dbReference>
<dbReference type="PANTHER" id="PTHR43596">
    <property type="entry name" value="ADP,ATP CARRIER PROTEIN"/>
    <property type="match status" value="1"/>
</dbReference>
<feature type="transmembrane region" description="Helical" evidence="1">
    <location>
        <begin position="287"/>
        <end position="308"/>
    </location>
</feature>
<dbReference type="PANTHER" id="PTHR43596:SF1">
    <property type="entry name" value="ADP,ATP CARRIER PROTEIN"/>
    <property type="match status" value="1"/>
</dbReference>
<keyword evidence="1" id="KW-0812">Transmembrane</keyword>
<feature type="transmembrane region" description="Helical" evidence="1">
    <location>
        <begin position="67"/>
        <end position="86"/>
    </location>
</feature>
<dbReference type="EMBL" id="CP089983">
    <property type="protein sequence ID" value="WXB03636.1"/>
    <property type="molecule type" value="Genomic_DNA"/>
</dbReference>
<reference evidence="2" key="1">
    <citation type="submission" date="2021-12" db="EMBL/GenBank/DDBJ databases">
        <title>Discovery of the Pendulisporaceae a myxobacterial family with distinct sporulation behavior and unique specialized metabolism.</title>
        <authorList>
            <person name="Garcia R."/>
            <person name="Popoff A."/>
            <person name="Bader C.D."/>
            <person name="Loehr J."/>
            <person name="Walesch S."/>
            <person name="Walt C."/>
            <person name="Boldt J."/>
            <person name="Bunk B."/>
            <person name="Haeckl F.J.F.P.J."/>
            <person name="Gunesch A.P."/>
            <person name="Birkelbach J."/>
            <person name="Nuebel U."/>
            <person name="Pietschmann T."/>
            <person name="Bach T."/>
            <person name="Mueller R."/>
        </authorList>
    </citation>
    <scope>NUCLEOTIDE SEQUENCE</scope>
    <source>
        <strain evidence="2">MSr11367</strain>
    </source>
</reference>
<evidence type="ECO:0000313" key="2">
    <source>
        <dbReference type="EMBL" id="WXB03636.1"/>
    </source>
</evidence>
<feature type="transmembrane region" description="Helical" evidence="1">
    <location>
        <begin position="93"/>
        <end position="113"/>
    </location>
</feature>
<accession>A0ABZ2KY71</accession>
<keyword evidence="3" id="KW-1185">Reference proteome</keyword>
<evidence type="ECO:0008006" key="4">
    <source>
        <dbReference type="Google" id="ProtNLM"/>
    </source>
</evidence>
<dbReference type="Gene3D" id="1.20.1250.20">
    <property type="entry name" value="MFS general substrate transporter like domains"/>
    <property type="match status" value="1"/>
</dbReference>
<name>A0ABZ2KY71_9BACT</name>
<sequence>MANAQSSTAARVFARVFRPFAKVEPEETFSVAMLTLTIFLIMMAYYFLKTAREPLVLLYGGAEVKSYASAAQATLLLLLLPLYNVLVKHVSRMRLLATVYLFFVSNLVIFTVLPASTIAVAFFVWVGIFNMMAVSQAWGFATDIYKPEQGKRLFAIIGVGGSSGAYAGSRIAKMAASLGPQKLMLAASATLVLVVLLFAWVNRNVAPEEKKADTHADGGIPEQHAAEGTFALFMRDKYLLLAGALSLLANWVNSNGEYILDRTLLASLGDAPMEQKMTFVGAFKGDYFSWVNLVGFVLQLFVVSRVLTKLGPRVALYFLPGVAFVGYTIMLTAPILSLIRIAKIAENSLDYSIEKTSFQALFLVASRIEKYVGKMTVETFLVRMGDVFSAGLVWVASMMSLSTPALAGINMTLIVLWILVVVAIGKEHRRRSEESEEQLALEPIRT</sequence>
<evidence type="ECO:0000256" key="1">
    <source>
        <dbReference type="SAM" id="Phobius"/>
    </source>
</evidence>
<feature type="transmembrane region" description="Helical" evidence="1">
    <location>
        <begin position="405"/>
        <end position="425"/>
    </location>
</feature>
<dbReference type="InterPro" id="IPR036259">
    <property type="entry name" value="MFS_trans_sf"/>
</dbReference>
<feature type="transmembrane region" description="Helical" evidence="1">
    <location>
        <begin position="314"/>
        <end position="339"/>
    </location>
</feature>
<feature type="transmembrane region" description="Helical" evidence="1">
    <location>
        <begin position="119"/>
        <end position="141"/>
    </location>
</feature>
<organism evidence="2 3">
    <name type="scientific">Pendulispora rubella</name>
    <dbReference type="NCBI Taxonomy" id="2741070"/>
    <lineage>
        <taxon>Bacteria</taxon>
        <taxon>Pseudomonadati</taxon>
        <taxon>Myxococcota</taxon>
        <taxon>Myxococcia</taxon>
        <taxon>Myxococcales</taxon>
        <taxon>Sorangiineae</taxon>
        <taxon>Pendulisporaceae</taxon>
        <taxon>Pendulispora</taxon>
    </lineage>
</organism>
<feature type="transmembrane region" description="Helical" evidence="1">
    <location>
        <begin position="28"/>
        <end position="47"/>
    </location>
</feature>
<keyword evidence="1" id="KW-0472">Membrane</keyword>
<keyword evidence="1" id="KW-1133">Transmembrane helix</keyword>
<dbReference type="RefSeq" id="WP_394833268.1">
    <property type="nucleotide sequence ID" value="NZ_CP089929.1"/>
</dbReference>
<gene>
    <name evidence="2" type="ORF">LVJ94_42875</name>
</gene>
<proteinExistence type="predicted"/>
<dbReference type="Proteomes" id="UP001374803">
    <property type="component" value="Chromosome"/>
</dbReference>
<protein>
    <recommendedName>
        <fullName evidence="4">ADP,ATP carrier protein</fullName>
    </recommendedName>
</protein>